<dbReference type="Pfam" id="PF04018">
    <property type="entry name" value="VCA0040-like"/>
    <property type="match status" value="1"/>
</dbReference>
<dbReference type="Proteomes" id="UP000245639">
    <property type="component" value="Unassembled WGS sequence"/>
</dbReference>
<evidence type="ECO:0000256" key="1">
    <source>
        <dbReference type="SAM" id="Phobius"/>
    </source>
</evidence>
<dbReference type="EMBL" id="QEKW01000004">
    <property type="protein sequence ID" value="PVZ10955.1"/>
    <property type="molecule type" value="Genomic_DNA"/>
</dbReference>
<feature type="transmembrane region" description="Helical" evidence="1">
    <location>
        <begin position="76"/>
        <end position="97"/>
    </location>
</feature>
<reference evidence="2 3" key="1">
    <citation type="submission" date="2018-04" db="EMBL/GenBank/DDBJ databases">
        <title>Genomic Encyclopedia of Type Strains, Phase IV (KMG-IV): sequencing the most valuable type-strain genomes for metagenomic binning, comparative biology and taxonomic classification.</title>
        <authorList>
            <person name="Goeker M."/>
        </authorList>
    </citation>
    <scope>NUCLEOTIDE SEQUENCE [LARGE SCALE GENOMIC DNA]</scope>
    <source>
        <strain evidence="2 3">DSM 45771</strain>
    </source>
</reference>
<proteinExistence type="predicted"/>
<gene>
    <name evidence="2" type="ORF">C8D89_104169</name>
</gene>
<accession>A0A2U1FFH1</accession>
<feature type="transmembrane region" description="Helical" evidence="1">
    <location>
        <begin position="207"/>
        <end position="226"/>
    </location>
</feature>
<organism evidence="2 3">
    <name type="scientific">Actinomycetospora cinnamomea</name>
    <dbReference type="NCBI Taxonomy" id="663609"/>
    <lineage>
        <taxon>Bacteria</taxon>
        <taxon>Bacillati</taxon>
        <taxon>Actinomycetota</taxon>
        <taxon>Actinomycetes</taxon>
        <taxon>Pseudonocardiales</taxon>
        <taxon>Pseudonocardiaceae</taxon>
        <taxon>Actinomycetospora</taxon>
    </lineage>
</organism>
<feature type="transmembrane region" description="Helical" evidence="1">
    <location>
        <begin position="133"/>
        <end position="164"/>
    </location>
</feature>
<keyword evidence="1" id="KW-0472">Membrane</keyword>
<dbReference type="PANTHER" id="PTHR37308">
    <property type="entry name" value="INTEGRAL MEMBRANE PROTEIN"/>
    <property type="match status" value="1"/>
</dbReference>
<keyword evidence="1" id="KW-1133">Transmembrane helix</keyword>
<feature type="transmembrane region" description="Helical" evidence="1">
    <location>
        <begin position="176"/>
        <end position="200"/>
    </location>
</feature>
<feature type="transmembrane region" description="Helical" evidence="1">
    <location>
        <begin position="46"/>
        <end position="64"/>
    </location>
</feature>
<dbReference type="PANTHER" id="PTHR37308:SF1">
    <property type="entry name" value="POLYPRENYL-PHOSPHATE TRANSPORTER"/>
    <property type="match status" value="1"/>
</dbReference>
<protein>
    <submittedName>
        <fullName evidence="2">Putative membrane protein</fullName>
    </submittedName>
</protein>
<dbReference type="RefSeq" id="WP_116707974.1">
    <property type="nucleotide sequence ID" value="NZ_QEKW01000004.1"/>
</dbReference>
<sequence>MALVVGVYERLLLAAGHLVDVVRGLPDILRGRGDARSRQAWRRVEWGLLVAILAGMVVALLTASRALPPLLERHPVGTNALFLGMIVASVLVPALTLGRPRSLGEWTAIPVAAVATWWLTGLPSPGDTGAPSLWLVALVASAAVSALVLPGLSGSFLLLVLGLYEPTLRAVAEADLPYVAAFAGGAVVGLASFVSLLRWLMREHRRALMAVVIGVLLGSLRALWPWQDAERGLLAPDAAGAAMIPVALVGAAVVAALALLQHRQDRRALAPDDLGRPPTCRRS</sequence>
<dbReference type="AlphaFoldDB" id="A0A2U1FFH1"/>
<name>A0A2U1FFH1_9PSEU</name>
<dbReference type="InterPro" id="IPR007163">
    <property type="entry name" value="VCA0040-like"/>
</dbReference>
<evidence type="ECO:0000313" key="2">
    <source>
        <dbReference type="EMBL" id="PVZ10955.1"/>
    </source>
</evidence>
<dbReference type="OrthoDB" id="9793746at2"/>
<feature type="transmembrane region" description="Helical" evidence="1">
    <location>
        <begin position="238"/>
        <end position="260"/>
    </location>
</feature>
<keyword evidence="3" id="KW-1185">Reference proteome</keyword>
<keyword evidence="1" id="KW-0812">Transmembrane</keyword>
<evidence type="ECO:0000313" key="3">
    <source>
        <dbReference type="Proteomes" id="UP000245639"/>
    </source>
</evidence>
<comment type="caution">
    <text evidence="2">The sequence shown here is derived from an EMBL/GenBank/DDBJ whole genome shotgun (WGS) entry which is preliminary data.</text>
</comment>